<evidence type="ECO:0000313" key="1">
    <source>
        <dbReference type="EMBL" id="QWF71443.1"/>
    </source>
</evidence>
<sequence>METDYIVGLTYADRLRLVTEARHQALTVWLNSEPISLTSLMGPMSDGPEWPAGAAWLAARRHGVPCIISDGLSDPFVERDKPEIGLGMEVFVESPDVDIPAQASAAKLADTWMFPLLAEISHTLAGYPRLGEKLLAGELLSLEFNIEHIKDGRGRVGALLNLPGNYAQHLDLPCGSVRLVPATLLTVAELRFLRGKGSSGRQILAEQLISAGYGYVSYLHRPSLY</sequence>
<gene>
    <name evidence="1" type="ORF">KEF85_02855</name>
</gene>
<dbReference type="Proteomes" id="UP000676649">
    <property type="component" value="Chromosome"/>
</dbReference>
<dbReference type="EMBL" id="CP073754">
    <property type="protein sequence ID" value="QWF71443.1"/>
    <property type="molecule type" value="Genomic_DNA"/>
</dbReference>
<dbReference type="KEGG" id="mpad:KEF85_02855"/>
<dbReference type="RefSeq" id="WP_215583228.1">
    <property type="nucleotide sequence ID" value="NZ_CP073754.1"/>
</dbReference>
<name>A0A975MP47_9GAMM</name>
<keyword evidence="2" id="KW-1185">Reference proteome</keyword>
<dbReference type="AlphaFoldDB" id="A0A975MP47"/>
<evidence type="ECO:0000313" key="2">
    <source>
        <dbReference type="Proteomes" id="UP000676649"/>
    </source>
</evidence>
<accession>A0A975MP47</accession>
<protein>
    <submittedName>
        <fullName evidence="1">Suppressor of fused domain protein</fullName>
    </submittedName>
</protein>
<proteinExistence type="predicted"/>
<reference evidence="1" key="1">
    <citation type="submission" date="2021-04" db="EMBL/GenBank/DDBJ databases">
        <title>Draft genome sequence data of methanotrophic Methylovulum sp. strain S1L and Methylomonas sp. strain S2AM isolated from boreal lake water columns.</title>
        <authorList>
            <person name="Rissanen A.J."/>
            <person name="Mangayil R."/>
            <person name="Svenning M.M."/>
            <person name="Khanongnuch R."/>
        </authorList>
    </citation>
    <scope>NUCLEOTIDE SEQUENCE</scope>
    <source>
        <strain evidence="1">S2AM</strain>
    </source>
</reference>
<organism evidence="1 2">
    <name type="scientific">Methylomonas paludis</name>
    <dbReference type="NCBI Taxonomy" id="1173101"/>
    <lineage>
        <taxon>Bacteria</taxon>
        <taxon>Pseudomonadati</taxon>
        <taxon>Pseudomonadota</taxon>
        <taxon>Gammaproteobacteria</taxon>
        <taxon>Methylococcales</taxon>
        <taxon>Methylococcaceae</taxon>
        <taxon>Methylomonas</taxon>
    </lineage>
</organism>